<evidence type="ECO:0000256" key="1">
    <source>
        <dbReference type="SAM" id="MobiDB-lite"/>
    </source>
</evidence>
<dbReference type="AlphaFoldDB" id="B8KQB2"/>
<protein>
    <submittedName>
        <fullName evidence="2">Uncharacterized protein</fullName>
    </submittedName>
</protein>
<feature type="compositionally biased region" description="Basic and acidic residues" evidence="1">
    <location>
        <begin position="16"/>
        <end position="39"/>
    </location>
</feature>
<accession>B8KQB2</accession>
<organism evidence="2 3">
    <name type="scientific">Luminiphilus syltensis NOR5-1B</name>
    <dbReference type="NCBI Taxonomy" id="565045"/>
    <lineage>
        <taxon>Bacteria</taxon>
        <taxon>Pseudomonadati</taxon>
        <taxon>Pseudomonadota</taxon>
        <taxon>Gammaproteobacteria</taxon>
        <taxon>Cellvibrionales</taxon>
        <taxon>Halieaceae</taxon>
        <taxon>Luminiphilus</taxon>
    </lineage>
</organism>
<feature type="region of interest" description="Disordered" evidence="1">
    <location>
        <begin position="1"/>
        <end position="39"/>
    </location>
</feature>
<name>B8KQB2_9GAMM</name>
<evidence type="ECO:0000313" key="3">
    <source>
        <dbReference type="Proteomes" id="UP000004699"/>
    </source>
</evidence>
<dbReference type="STRING" id="565045.NOR51B_765"/>
<keyword evidence="3" id="KW-1185">Reference proteome</keyword>
<evidence type="ECO:0000313" key="2">
    <source>
        <dbReference type="EMBL" id="EED34826.1"/>
    </source>
</evidence>
<gene>
    <name evidence="2" type="ORF">NOR51B_765</name>
</gene>
<proteinExistence type="predicted"/>
<dbReference type="HOGENOM" id="CLU_3312295_0_0_6"/>
<dbReference type="EMBL" id="DS999411">
    <property type="protein sequence ID" value="EED34826.1"/>
    <property type="molecule type" value="Genomic_DNA"/>
</dbReference>
<dbReference type="Proteomes" id="UP000004699">
    <property type="component" value="Unassembled WGS sequence"/>
</dbReference>
<sequence>MKGEGVEAAALPFALGEDHRKSRESRNSGRAGEKRGGLV</sequence>
<reference evidence="3" key="1">
    <citation type="journal article" date="2013" name="BMC Microbiol.">
        <title>Taxonomy and evolution of bacteriochlorophyll a-containing members of the OM60/NOR5 clade of marine gammaproteobacteria: description of Luminiphilus syltensis gen. nov., sp. nov., reclassification of Haliea rubra as Pseudohaliea rubra gen. nov., comb. nov., and emendation of Chromatocurvus halotolerans.</title>
        <authorList>
            <person name="Spring S."/>
            <person name="Riedel T."/>
            <person name="Sproer C."/>
            <person name="Yan S."/>
            <person name="Harder J."/>
            <person name="Fuchs B.M."/>
        </authorList>
    </citation>
    <scope>NUCLEOTIDE SEQUENCE [LARGE SCALE GENOMIC DNA]</scope>
    <source>
        <strain evidence="3">NOR51-B</strain>
    </source>
</reference>